<feature type="transmembrane region" description="Helical" evidence="1">
    <location>
        <begin position="6"/>
        <end position="26"/>
    </location>
</feature>
<comment type="caution">
    <text evidence="2">The sequence shown here is derived from an EMBL/GenBank/DDBJ whole genome shotgun (WGS) entry which is preliminary data.</text>
</comment>
<keyword evidence="1" id="KW-0472">Membrane</keyword>
<dbReference type="EMBL" id="JARSFG010000003">
    <property type="protein sequence ID" value="MEC1177004.1"/>
    <property type="molecule type" value="Genomic_DNA"/>
</dbReference>
<dbReference type="Pfam" id="PF09911">
    <property type="entry name" value="DUF2140"/>
    <property type="match status" value="1"/>
</dbReference>
<dbReference type="AlphaFoldDB" id="A0AAW9NF55"/>
<dbReference type="RefSeq" id="WP_107840489.1">
    <property type="nucleotide sequence ID" value="NZ_JARSFG010000003.1"/>
</dbReference>
<keyword evidence="1" id="KW-1133">Transmembrane helix</keyword>
<dbReference type="Proteomes" id="UP001344888">
    <property type="component" value="Unassembled WGS sequence"/>
</dbReference>
<accession>A0AAW9NF55</accession>
<sequence length="192" mass="21369">MNKWKVAFFLLAGTVLFTLVFIVYLATSKVDEQAIPEVQSATGHVLTVQTTAKEFEAIAKKYMGKGPLGKSPIPVEMEVNEQVQLFSELIVFGITVPISMDFEPIVSDGNIRLKQTEVNVGKLNIPPSTVLKLMKDAIEFPDWMIVRPNEEEIYVDLSRINIASGSRVRAKEIDLPNDKILLEIIIPAEGVK</sequence>
<evidence type="ECO:0000313" key="3">
    <source>
        <dbReference type="Proteomes" id="UP001344888"/>
    </source>
</evidence>
<proteinExistence type="predicted"/>
<keyword evidence="1" id="KW-0812">Transmembrane</keyword>
<name>A0AAW9NF55_9BACL</name>
<dbReference type="InterPro" id="IPR018672">
    <property type="entry name" value="DUF2140"/>
</dbReference>
<reference evidence="2 3" key="1">
    <citation type="submission" date="2023-03" db="EMBL/GenBank/DDBJ databases">
        <title>Bacillus Genome Sequencing.</title>
        <authorList>
            <person name="Dunlap C."/>
        </authorList>
    </citation>
    <scope>NUCLEOTIDE SEQUENCE [LARGE SCALE GENOMIC DNA]</scope>
    <source>
        <strain evidence="2 3">B-59205</strain>
    </source>
</reference>
<protein>
    <submittedName>
        <fullName evidence="2">YpmS family protein</fullName>
    </submittedName>
</protein>
<evidence type="ECO:0000313" key="2">
    <source>
        <dbReference type="EMBL" id="MEC1177004.1"/>
    </source>
</evidence>
<keyword evidence="3" id="KW-1185">Reference proteome</keyword>
<organism evidence="2 3">
    <name type="scientific">Metasolibacillus meyeri</name>
    <dbReference type="NCBI Taxonomy" id="1071052"/>
    <lineage>
        <taxon>Bacteria</taxon>
        <taxon>Bacillati</taxon>
        <taxon>Bacillota</taxon>
        <taxon>Bacilli</taxon>
        <taxon>Bacillales</taxon>
        <taxon>Caryophanaceae</taxon>
        <taxon>Metasolibacillus</taxon>
    </lineage>
</organism>
<evidence type="ECO:0000256" key="1">
    <source>
        <dbReference type="SAM" id="Phobius"/>
    </source>
</evidence>
<gene>
    <name evidence="2" type="ORF">P9B03_00780</name>
</gene>